<dbReference type="EMBL" id="AP012057">
    <property type="protein sequence ID" value="BAN01727.1"/>
    <property type="molecule type" value="Genomic_DNA"/>
</dbReference>
<dbReference type="GO" id="GO:0005886">
    <property type="term" value="C:plasma membrane"/>
    <property type="evidence" value="ECO:0007669"/>
    <property type="project" value="UniProtKB-SubCell"/>
</dbReference>
<evidence type="ECO:0000313" key="15">
    <source>
        <dbReference type="Proteomes" id="UP000011863"/>
    </source>
</evidence>
<dbReference type="RefSeq" id="WP_015440974.1">
    <property type="nucleotide sequence ID" value="NC_020520.1"/>
</dbReference>
<keyword evidence="14" id="KW-0560">Oxidoreductase</keyword>
<dbReference type="GO" id="GO:0046872">
    <property type="term" value="F:metal ion binding"/>
    <property type="evidence" value="ECO:0007669"/>
    <property type="project" value="UniProtKB-UniRule"/>
</dbReference>
<dbReference type="PIRSF" id="PIRSF006446">
    <property type="entry name" value="Cyt_quinol_oxidase_1"/>
    <property type="match status" value="1"/>
</dbReference>
<keyword evidence="10 12" id="KW-0408">Iron</keyword>
<evidence type="ECO:0000256" key="2">
    <source>
        <dbReference type="ARBA" id="ARBA00009819"/>
    </source>
</evidence>
<reference evidence="14 15" key="1">
    <citation type="journal article" date="2013" name="Int. J. Syst. Evol. Microbiol.">
        <title>Ilumatobacter nonamiense sp. nov. and Ilumatobacter coccineum sp. nov., isolated from seashore sand.</title>
        <authorList>
            <person name="Matsumoto A."/>
            <person name="Kasai H."/>
            <person name="Matsuo Y."/>
            <person name="Shizuri Y."/>
            <person name="Ichikawa N."/>
            <person name="Fujita N."/>
            <person name="Omura S."/>
            <person name="Takahashi Y."/>
        </authorList>
    </citation>
    <scope>NUCLEOTIDE SEQUENCE [LARGE SCALE GENOMIC DNA]</scope>
    <source>
        <strain evidence="15">NBRC 103263 / KCTC 29153 / YM16-304</strain>
    </source>
</reference>
<name>A0A6C7E482_ILUCY</name>
<comment type="subcellular location">
    <subcellularLocation>
        <location evidence="1">Cell membrane</location>
        <topology evidence="1">Multi-pass membrane protein</topology>
    </subcellularLocation>
</comment>
<keyword evidence="11 12" id="KW-0472">Membrane</keyword>
<feature type="region of interest" description="Disordered" evidence="13">
    <location>
        <begin position="438"/>
        <end position="473"/>
    </location>
</feature>
<evidence type="ECO:0000313" key="14">
    <source>
        <dbReference type="EMBL" id="BAN01727.1"/>
    </source>
</evidence>
<dbReference type="Proteomes" id="UP000011863">
    <property type="component" value="Chromosome"/>
</dbReference>
<feature type="compositionally biased region" description="Gly residues" evidence="13">
    <location>
        <begin position="464"/>
        <end position="473"/>
    </location>
</feature>
<keyword evidence="9 12" id="KW-1133">Transmembrane helix</keyword>
<evidence type="ECO:0000256" key="11">
    <source>
        <dbReference type="ARBA" id="ARBA00023136"/>
    </source>
</evidence>
<evidence type="ECO:0000256" key="9">
    <source>
        <dbReference type="ARBA" id="ARBA00022989"/>
    </source>
</evidence>
<proteinExistence type="inferred from homology"/>
<dbReference type="EC" id="1.10.3.-" evidence="14"/>
<feature type="transmembrane region" description="Helical" evidence="12">
    <location>
        <begin position="186"/>
        <end position="208"/>
    </location>
</feature>
<keyword evidence="8 12" id="KW-0249">Electron transport</keyword>
<dbReference type="AlphaFoldDB" id="A0A6C7E482"/>
<keyword evidence="5 12" id="KW-0349">Heme</keyword>
<evidence type="ECO:0000256" key="5">
    <source>
        <dbReference type="ARBA" id="ARBA00022617"/>
    </source>
</evidence>
<keyword evidence="7 12" id="KW-0479">Metal-binding</keyword>
<dbReference type="GO" id="GO:0016682">
    <property type="term" value="F:oxidoreductase activity, acting on diphenols and related substances as donors, oxygen as acceptor"/>
    <property type="evidence" value="ECO:0007669"/>
    <property type="project" value="TreeGrafter"/>
</dbReference>
<feature type="transmembrane region" description="Helical" evidence="12">
    <location>
        <begin position="131"/>
        <end position="153"/>
    </location>
</feature>
<evidence type="ECO:0000256" key="8">
    <source>
        <dbReference type="ARBA" id="ARBA00022982"/>
    </source>
</evidence>
<feature type="transmembrane region" description="Helical" evidence="12">
    <location>
        <begin position="20"/>
        <end position="40"/>
    </location>
</feature>
<feature type="transmembrane region" description="Helical" evidence="12">
    <location>
        <begin position="322"/>
        <end position="343"/>
    </location>
</feature>
<keyword evidence="6 12" id="KW-0812">Transmembrane</keyword>
<protein>
    <submittedName>
        <fullName evidence="14">Cytochrome bd ubiquinol oxidase subunit I</fullName>
        <ecNumber evidence="14">1.10.3.-</ecNumber>
    </submittedName>
</protein>
<evidence type="ECO:0000256" key="6">
    <source>
        <dbReference type="ARBA" id="ARBA00022692"/>
    </source>
</evidence>
<sequence>MLLAANELMAARYQMALSLGFHIILSCFGVALPALIYVLHRRGLKHDDHDALVLAKKWAKVSAVLFAVGAVSGTILSFEMGLLWPGLMSTYGDVIGLPFALEGIAFFLEAIFIGIYLYGWDRLPPRLHLNTLIPIIASGAFGTFCIIAVNAWMNNPAGFSIDPETGDVVDIDPLAAMFNNAVWGQAAHMFVATYAVTGFLVASVYAIGMLKGRRDRAHRLGFTVAMVFASIAAITQPAIGHFTGQRLAEDQPAKLAAFELSAEAEDRAPLTVGGLWIDGEKRFAIEIPWLGSIASGNSLNQVVPGLDDIPLDEQPPINVTHLAFQAMVAAGTAMAGIVAVYWWRRRRVGDAVFERRWLMWSVVAGGGLSVLALEAGWTATEVGRQPWIAYGVMRTEDAVTDNSGIWFSLVAMIVVYASMGALATRVIRGMTRRWRESDDVDLPTPYGPSRELESVGASTAAIDGGDGGDGGEA</sequence>
<evidence type="ECO:0000256" key="10">
    <source>
        <dbReference type="ARBA" id="ARBA00023004"/>
    </source>
</evidence>
<organism evidence="14 15">
    <name type="scientific">Ilumatobacter coccineus (strain NBRC 103263 / KCTC 29153 / YM16-304)</name>
    <dbReference type="NCBI Taxonomy" id="1313172"/>
    <lineage>
        <taxon>Bacteria</taxon>
        <taxon>Bacillati</taxon>
        <taxon>Actinomycetota</taxon>
        <taxon>Acidimicrobiia</taxon>
        <taxon>Acidimicrobiales</taxon>
        <taxon>Ilumatobacteraceae</taxon>
        <taxon>Ilumatobacter</taxon>
    </lineage>
</organism>
<evidence type="ECO:0000256" key="13">
    <source>
        <dbReference type="SAM" id="MobiDB-lite"/>
    </source>
</evidence>
<feature type="transmembrane region" description="Helical" evidence="12">
    <location>
        <begin position="61"/>
        <end position="83"/>
    </location>
</feature>
<keyword evidence="4 12" id="KW-1003">Cell membrane</keyword>
<feature type="transmembrane region" description="Helical" evidence="12">
    <location>
        <begin position="220"/>
        <end position="239"/>
    </location>
</feature>
<dbReference type="GO" id="GO:0070069">
    <property type="term" value="C:cytochrome complex"/>
    <property type="evidence" value="ECO:0007669"/>
    <property type="project" value="UniProtKB-UniRule"/>
</dbReference>
<keyword evidence="15" id="KW-1185">Reference proteome</keyword>
<keyword evidence="3 12" id="KW-0813">Transport</keyword>
<evidence type="ECO:0000256" key="4">
    <source>
        <dbReference type="ARBA" id="ARBA00022475"/>
    </source>
</evidence>
<dbReference type="InterPro" id="IPR002585">
    <property type="entry name" value="Cyt-d_ubiquinol_oxidase_su_1"/>
</dbReference>
<dbReference type="PANTHER" id="PTHR30365:SF14">
    <property type="entry name" value="CYTOCHROME BD MENAQUINOL OXIDASE SUBUNIT I-RELATED"/>
    <property type="match status" value="1"/>
</dbReference>
<dbReference type="PANTHER" id="PTHR30365">
    <property type="entry name" value="CYTOCHROME D UBIQUINOL OXIDASE"/>
    <property type="match status" value="1"/>
</dbReference>
<evidence type="ECO:0000256" key="3">
    <source>
        <dbReference type="ARBA" id="ARBA00022448"/>
    </source>
</evidence>
<feature type="transmembrane region" description="Helical" evidence="12">
    <location>
        <begin position="405"/>
        <end position="427"/>
    </location>
</feature>
<dbReference type="KEGG" id="aym:YM304_14130"/>
<dbReference type="GO" id="GO:0020037">
    <property type="term" value="F:heme binding"/>
    <property type="evidence" value="ECO:0007669"/>
    <property type="project" value="TreeGrafter"/>
</dbReference>
<dbReference type="GO" id="GO:0009055">
    <property type="term" value="F:electron transfer activity"/>
    <property type="evidence" value="ECO:0007669"/>
    <property type="project" value="UniProtKB-UniRule"/>
</dbReference>
<evidence type="ECO:0000256" key="7">
    <source>
        <dbReference type="ARBA" id="ARBA00022723"/>
    </source>
</evidence>
<dbReference type="Pfam" id="PF01654">
    <property type="entry name" value="Cyt_bd_oxida_I"/>
    <property type="match status" value="1"/>
</dbReference>
<dbReference type="GO" id="GO:0019646">
    <property type="term" value="P:aerobic electron transport chain"/>
    <property type="evidence" value="ECO:0007669"/>
    <property type="project" value="InterPro"/>
</dbReference>
<comment type="similarity">
    <text evidence="2 12">Belongs to the cytochrome ubiquinol oxidase subunit 1 family.</text>
</comment>
<feature type="transmembrane region" description="Helical" evidence="12">
    <location>
        <begin position="357"/>
        <end position="377"/>
    </location>
</feature>
<accession>A0A6C7E482</accession>
<feature type="transmembrane region" description="Helical" evidence="12">
    <location>
        <begin position="95"/>
        <end position="119"/>
    </location>
</feature>
<evidence type="ECO:0000256" key="1">
    <source>
        <dbReference type="ARBA" id="ARBA00004651"/>
    </source>
</evidence>
<gene>
    <name evidence="14" type="ORF">YM304_14130</name>
</gene>
<evidence type="ECO:0000256" key="12">
    <source>
        <dbReference type="PIRNR" id="PIRNR006446"/>
    </source>
</evidence>